<gene>
    <name evidence="1" type="ORF">A2V71_02215</name>
</gene>
<dbReference type="Gene3D" id="3.30.460.40">
    <property type="match status" value="1"/>
</dbReference>
<dbReference type="Proteomes" id="UP000178764">
    <property type="component" value="Unassembled WGS sequence"/>
</dbReference>
<organism evidence="1 2">
    <name type="scientific">Candidatus Berkelbacteria bacterium RBG_13_40_8</name>
    <dbReference type="NCBI Taxonomy" id="1797467"/>
    <lineage>
        <taxon>Bacteria</taxon>
        <taxon>Candidatus Berkelbacteria</taxon>
    </lineage>
</organism>
<dbReference type="Pfam" id="PF09970">
    <property type="entry name" value="DUF2204"/>
    <property type="match status" value="1"/>
</dbReference>
<accession>A0A1F5DQ08</accession>
<reference evidence="1 2" key="1">
    <citation type="journal article" date="2016" name="Nat. Commun.">
        <title>Thousands of microbial genomes shed light on interconnected biogeochemical processes in an aquifer system.</title>
        <authorList>
            <person name="Anantharaman K."/>
            <person name="Brown C.T."/>
            <person name="Hug L.A."/>
            <person name="Sharon I."/>
            <person name="Castelle C.J."/>
            <person name="Probst A.J."/>
            <person name="Thomas B.C."/>
            <person name="Singh A."/>
            <person name="Wilkins M.J."/>
            <person name="Karaoz U."/>
            <person name="Brodie E.L."/>
            <person name="Williams K.H."/>
            <person name="Hubbard S.S."/>
            <person name="Banfield J.F."/>
        </authorList>
    </citation>
    <scope>NUCLEOTIDE SEQUENCE [LARGE SCALE GENOMIC DNA]</scope>
</reference>
<dbReference type="SUPFAM" id="SSF81301">
    <property type="entry name" value="Nucleotidyltransferase"/>
    <property type="match status" value="1"/>
</dbReference>
<dbReference type="EMBL" id="MEZT01000005">
    <property type="protein sequence ID" value="OGD57205.1"/>
    <property type="molecule type" value="Genomic_DNA"/>
</dbReference>
<sequence>MVSKMAKYPEIKNLIRIAKVLDELKIPYYVTGGFAVSIYGRPRFTADIDIIIKMSPHHKGKFTEKIGKIFPKGYIDKDQIDTALARHGEFNIIDPESGLKVDFWIAKKEEFEEECFKTASSKDIDYKVKFISPENLIISKLIWYRESGSTRQLEDIASVMDIQEKLDKVYLQKWIKKLGLEKEWGELKKITK</sequence>
<dbReference type="InterPro" id="IPR043519">
    <property type="entry name" value="NT_sf"/>
</dbReference>
<proteinExistence type="predicted"/>
<name>A0A1F5DQ08_9BACT</name>
<comment type="caution">
    <text evidence="1">The sequence shown here is derived from an EMBL/GenBank/DDBJ whole genome shotgun (WGS) entry which is preliminary data.</text>
</comment>
<evidence type="ECO:0000313" key="1">
    <source>
        <dbReference type="EMBL" id="OGD57205.1"/>
    </source>
</evidence>
<protein>
    <submittedName>
        <fullName evidence="1">Uncharacterized protein</fullName>
    </submittedName>
</protein>
<dbReference type="AlphaFoldDB" id="A0A1F5DQ08"/>
<dbReference type="InterPro" id="IPR018700">
    <property type="entry name" value="DUF2204"/>
</dbReference>
<evidence type="ECO:0000313" key="2">
    <source>
        <dbReference type="Proteomes" id="UP000178764"/>
    </source>
</evidence>